<protein>
    <recommendedName>
        <fullName evidence="3">DUF4286 family protein</fullName>
    </recommendedName>
</protein>
<evidence type="ECO:0000313" key="1">
    <source>
        <dbReference type="EMBL" id="MBB3188365.1"/>
    </source>
</evidence>
<dbReference type="Pfam" id="PF14114">
    <property type="entry name" value="DUF4286"/>
    <property type="match status" value="1"/>
</dbReference>
<dbReference type="EMBL" id="JACHYB010000002">
    <property type="protein sequence ID" value="MBB3188365.1"/>
    <property type="molecule type" value="Genomic_DNA"/>
</dbReference>
<evidence type="ECO:0008006" key="3">
    <source>
        <dbReference type="Google" id="ProtNLM"/>
    </source>
</evidence>
<organism evidence="1 2">
    <name type="scientific">Microbacter margulisiae</name>
    <dbReference type="NCBI Taxonomy" id="1350067"/>
    <lineage>
        <taxon>Bacteria</taxon>
        <taxon>Pseudomonadati</taxon>
        <taxon>Bacteroidota</taxon>
        <taxon>Bacteroidia</taxon>
        <taxon>Bacteroidales</taxon>
        <taxon>Porphyromonadaceae</taxon>
        <taxon>Microbacter</taxon>
    </lineage>
</organism>
<evidence type="ECO:0000313" key="2">
    <source>
        <dbReference type="Proteomes" id="UP000544222"/>
    </source>
</evidence>
<dbReference type="Proteomes" id="UP000544222">
    <property type="component" value="Unassembled WGS sequence"/>
</dbReference>
<sequence>MYLFNTTFYIEDGLTDAWMKWLWNVYSPMMQSSGKFTHPLVYRVHSLQGEEGSSSIAVQFSVQSVEDIAQWEEEISGRVAQSIQEIFGTKVLYFWTVLEPLA</sequence>
<proteinExistence type="predicted"/>
<dbReference type="InterPro" id="IPR025563">
    <property type="entry name" value="DUF4286"/>
</dbReference>
<gene>
    <name evidence="1" type="ORF">FHX64_002563</name>
</gene>
<keyword evidence="2" id="KW-1185">Reference proteome</keyword>
<reference evidence="1 2" key="1">
    <citation type="submission" date="2020-08" db="EMBL/GenBank/DDBJ databases">
        <title>Genomic Encyclopedia of Type Strains, Phase IV (KMG-IV): sequencing the most valuable type-strain genomes for metagenomic binning, comparative biology and taxonomic classification.</title>
        <authorList>
            <person name="Goeker M."/>
        </authorList>
    </citation>
    <scope>NUCLEOTIDE SEQUENCE [LARGE SCALE GENOMIC DNA]</scope>
    <source>
        <strain evidence="1 2">DSM 27471</strain>
    </source>
</reference>
<accession>A0A7W5DSP6</accession>
<dbReference type="AlphaFoldDB" id="A0A7W5DSP6"/>
<name>A0A7W5DSP6_9PORP</name>
<dbReference type="RefSeq" id="WP_183414118.1">
    <property type="nucleotide sequence ID" value="NZ_JACHYB010000002.1"/>
</dbReference>
<comment type="caution">
    <text evidence="1">The sequence shown here is derived from an EMBL/GenBank/DDBJ whole genome shotgun (WGS) entry which is preliminary data.</text>
</comment>